<protein>
    <submittedName>
        <fullName evidence="2">DUF5050 domain-containing protein</fullName>
    </submittedName>
</protein>
<accession>A0A3A1US68</accession>
<comment type="caution">
    <text evidence="2">The sequence shown here is derived from an EMBL/GenBank/DDBJ whole genome shotgun (WGS) entry which is preliminary data.</text>
</comment>
<feature type="domain" description="Prolow-density lipoprotein receptor-related protein 1-like beta-propeller" evidence="1">
    <location>
        <begin position="340"/>
        <end position="474"/>
    </location>
</feature>
<organism evidence="2 3">
    <name type="scientific">Paenibacillus nanensis</name>
    <dbReference type="NCBI Taxonomy" id="393251"/>
    <lineage>
        <taxon>Bacteria</taxon>
        <taxon>Bacillati</taxon>
        <taxon>Bacillota</taxon>
        <taxon>Bacilli</taxon>
        <taxon>Bacillales</taxon>
        <taxon>Paenibacillaceae</taxon>
        <taxon>Paenibacillus</taxon>
    </lineage>
</organism>
<keyword evidence="3" id="KW-1185">Reference proteome</keyword>
<dbReference type="AlphaFoldDB" id="A0A3A1US68"/>
<dbReference type="Proteomes" id="UP000266482">
    <property type="component" value="Unassembled WGS sequence"/>
</dbReference>
<evidence type="ECO:0000259" key="1">
    <source>
        <dbReference type="Pfam" id="PF16472"/>
    </source>
</evidence>
<dbReference type="EMBL" id="QXQA01000015">
    <property type="protein sequence ID" value="RIX50251.1"/>
    <property type="molecule type" value="Genomic_DNA"/>
</dbReference>
<evidence type="ECO:0000313" key="2">
    <source>
        <dbReference type="EMBL" id="RIX50251.1"/>
    </source>
</evidence>
<dbReference type="InterPro" id="IPR032485">
    <property type="entry name" value="LRP1-like_beta_prop"/>
</dbReference>
<proteinExistence type="predicted"/>
<dbReference type="SUPFAM" id="SSF69304">
    <property type="entry name" value="Tricorn protease N-terminal domain"/>
    <property type="match status" value="1"/>
</dbReference>
<gene>
    <name evidence="2" type="ORF">D3P08_20580</name>
</gene>
<dbReference type="Gene3D" id="2.120.10.30">
    <property type="entry name" value="TolB, C-terminal domain"/>
    <property type="match status" value="1"/>
</dbReference>
<dbReference type="OrthoDB" id="61520at2"/>
<dbReference type="Pfam" id="PF16472">
    <property type="entry name" value="DUF5050"/>
    <property type="match status" value="1"/>
</dbReference>
<name>A0A3A1US68_9BACL</name>
<dbReference type="InterPro" id="IPR011042">
    <property type="entry name" value="6-blade_b-propeller_TolB-like"/>
</dbReference>
<sequence length="542" mass="60801">MQLSSCYWRLSKKKEVPRMMRKRWISRAFLISICISLLVPAGPIKAADSNVKVTLPTFDVKLNGHTVENQYRQYPLLVYRGITYFPMTWDDTRLLGLEATWTQESGLNIKQSPVSTSYAPYKTSKSNASAYNANIAASVITVNGKAINNTKEKYPLLTFRNVTYFPLTWRFAHDEFGWDYKWDAASGLSITSHNPQLQPAGLPAYAVDNDIAVFNGYYYFVQMTGTKNHIYRAPINQPSAKEEIYSYSLEGSDEAWNPVKVTFQVRDNALWFRYHLGGGVSGSDQYVKINDNGKAELLHDGYLDFRETPYGTLIVRLGSSAFEGGNLYLSLQGEQKKVGDSDLMYAVTRSGSSWSLAGGDTSYIAVNGNDAYVLASRNEADANSIYRINLKTNKTEKIVSSGVSFFQVAENRLYYVKDRDKALYSSNLDGTKERKLSDNAAAWFGLVDGNLFYTTEKNANQFELYKIDLNGEDTLVWASPITGVQVSNNKLICRISGSDNVILLDGSGRLRLKVEEPISRIFTSDKELLLYSAKLNGLAIIR</sequence>
<reference evidence="2 3" key="1">
    <citation type="submission" date="2018-09" db="EMBL/GenBank/DDBJ databases">
        <title>Paenibacillus aracenensis nov. sp. isolated from a cave in southern Spain.</title>
        <authorList>
            <person name="Jurado V."/>
            <person name="Gutierrez-Patricio S."/>
            <person name="Gonzalez-Pimentel J.L."/>
            <person name="Miller A.Z."/>
            <person name="Laiz L."/>
            <person name="Saiz-Jimenez C."/>
        </authorList>
    </citation>
    <scope>NUCLEOTIDE SEQUENCE [LARGE SCALE GENOMIC DNA]</scope>
    <source>
        <strain evidence="2 3">DSM 22867</strain>
    </source>
</reference>
<evidence type="ECO:0000313" key="3">
    <source>
        <dbReference type="Proteomes" id="UP000266482"/>
    </source>
</evidence>